<dbReference type="Proteomes" id="UP000030437">
    <property type="component" value="Unassembled WGS sequence"/>
</dbReference>
<comment type="caution">
    <text evidence="1">The sequence shown here is derived from an EMBL/GenBank/DDBJ whole genome shotgun (WGS) entry which is preliminary data.</text>
</comment>
<dbReference type="STRING" id="1220589.CD32_18165"/>
<dbReference type="EMBL" id="JPVP01000059">
    <property type="protein sequence ID" value="KGR82769.1"/>
    <property type="molecule type" value="Genomic_DNA"/>
</dbReference>
<gene>
    <name evidence="1" type="ORF">CD32_18165</name>
</gene>
<protein>
    <submittedName>
        <fullName evidence="1">Uncharacterized protein</fullName>
    </submittedName>
</protein>
<dbReference type="RefSeq" id="WP_036157248.1">
    <property type="nucleotide sequence ID" value="NZ_BCVX01000004.1"/>
</dbReference>
<name>A0A0A3IDI9_9BACI</name>
<evidence type="ECO:0000313" key="1">
    <source>
        <dbReference type="EMBL" id="KGR82769.1"/>
    </source>
</evidence>
<keyword evidence="2" id="KW-1185">Reference proteome</keyword>
<accession>A0A0A3IDI9</accession>
<dbReference type="AlphaFoldDB" id="A0A0A3IDI9"/>
<reference evidence="1 2" key="1">
    <citation type="submission" date="2014-02" db="EMBL/GenBank/DDBJ databases">
        <title>Draft genome sequence of Lysinibacillus odysseyi NBRC 100172.</title>
        <authorList>
            <person name="Zhang F."/>
            <person name="Wang G."/>
            <person name="Zhang L."/>
        </authorList>
    </citation>
    <scope>NUCLEOTIDE SEQUENCE [LARGE SCALE GENOMIC DNA]</scope>
    <source>
        <strain evidence="1 2">NBRC 100172</strain>
    </source>
</reference>
<sequence length="62" mass="7362">MFKSPLRVADKILTEEETRQVIHLIERIAEFDWNEQTMWCELCEVGSLISAFKEMYAVEPRT</sequence>
<evidence type="ECO:0000313" key="2">
    <source>
        <dbReference type="Proteomes" id="UP000030437"/>
    </source>
</evidence>
<organism evidence="1 2">
    <name type="scientific">Lysinibacillus odysseyi 34hs-1 = NBRC 100172</name>
    <dbReference type="NCBI Taxonomy" id="1220589"/>
    <lineage>
        <taxon>Bacteria</taxon>
        <taxon>Bacillati</taxon>
        <taxon>Bacillota</taxon>
        <taxon>Bacilli</taxon>
        <taxon>Bacillales</taxon>
        <taxon>Bacillaceae</taxon>
        <taxon>Lysinibacillus</taxon>
    </lineage>
</organism>
<proteinExistence type="predicted"/>